<gene>
    <name evidence="1" type="ORF">DFP89_1315</name>
</gene>
<evidence type="ECO:0000313" key="2">
    <source>
        <dbReference type="Proteomes" id="UP000253345"/>
    </source>
</evidence>
<name>A0A368YEY3_9RHOB</name>
<protein>
    <recommendedName>
        <fullName evidence="3">GreA/GreB family transcription elongation factor</fullName>
    </recommendedName>
</protein>
<sequence>MIDKNHLRNTMLALTEAELEQAHKTYERFLSAARLDRTEPIENDEQGQAETAADLAEAFDDREHQVEAKISALNVLDFGPKTEVAPGAAVRIGDRYLVIGVSTGEFSCQGQKFIGVSQAAPIYEALEGKRAGEFCEFRGRKLKVTEVY</sequence>
<dbReference type="EMBL" id="QPJL01000031">
    <property type="protein sequence ID" value="RCW78790.1"/>
    <property type="molecule type" value="Genomic_DNA"/>
</dbReference>
<dbReference type="RefSeq" id="WP_036763518.1">
    <property type="nucleotide sequence ID" value="NZ_QPJL01000031.1"/>
</dbReference>
<dbReference type="AlphaFoldDB" id="A0A368YEY3"/>
<organism evidence="1 2">
    <name type="scientific">Paracoccus lutimaris</name>
    <dbReference type="NCBI Taxonomy" id="1490030"/>
    <lineage>
        <taxon>Bacteria</taxon>
        <taxon>Pseudomonadati</taxon>
        <taxon>Pseudomonadota</taxon>
        <taxon>Alphaproteobacteria</taxon>
        <taxon>Rhodobacterales</taxon>
        <taxon>Paracoccaceae</taxon>
        <taxon>Paracoccus</taxon>
    </lineage>
</organism>
<reference evidence="1 2" key="1">
    <citation type="submission" date="2018-07" db="EMBL/GenBank/DDBJ databases">
        <title>Genomic Encyclopedia of Type Strains, Phase III (KMG-III): the genomes of soil and plant-associated and newly described type strains.</title>
        <authorList>
            <person name="Whitman W."/>
        </authorList>
    </citation>
    <scope>NUCLEOTIDE SEQUENCE [LARGE SCALE GENOMIC DNA]</scope>
    <source>
        <strain evidence="1 2">CECT 8525</strain>
    </source>
</reference>
<dbReference type="Proteomes" id="UP000253345">
    <property type="component" value="Unassembled WGS sequence"/>
</dbReference>
<keyword evidence="2" id="KW-1185">Reference proteome</keyword>
<comment type="caution">
    <text evidence="1">The sequence shown here is derived from an EMBL/GenBank/DDBJ whole genome shotgun (WGS) entry which is preliminary data.</text>
</comment>
<accession>A0A368YEY3</accession>
<evidence type="ECO:0000313" key="1">
    <source>
        <dbReference type="EMBL" id="RCW78790.1"/>
    </source>
</evidence>
<dbReference type="OrthoDB" id="8293772at2"/>
<proteinExistence type="predicted"/>
<evidence type="ECO:0008006" key="3">
    <source>
        <dbReference type="Google" id="ProtNLM"/>
    </source>
</evidence>